<protein>
    <submittedName>
        <fullName evidence="1">Uncharacterized protein</fullName>
    </submittedName>
</protein>
<organism evidence="1 2">
    <name type="scientific">Brenthis ino</name>
    <name type="common">lesser marbled fritillary</name>
    <dbReference type="NCBI Taxonomy" id="405034"/>
    <lineage>
        <taxon>Eukaryota</taxon>
        <taxon>Metazoa</taxon>
        <taxon>Ecdysozoa</taxon>
        <taxon>Arthropoda</taxon>
        <taxon>Hexapoda</taxon>
        <taxon>Insecta</taxon>
        <taxon>Pterygota</taxon>
        <taxon>Neoptera</taxon>
        <taxon>Endopterygota</taxon>
        <taxon>Lepidoptera</taxon>
        <taxon>Glossata</taxon>
        <taxon>Ditrysia</taxon>
        <taxon>Papilionoidea</taxon>
        <taxon>Nymphalidae</taxon>
        <taxon>Heliconiinae</taxon>
        <taxon>Argynnini</taxon>
        <taxon>Brenthis</taxon>
    </lineage>
</organism>
<gene>
    <name evidence="1" type="ORF">BINO364_LOCUS6548</name>
</gene>
<sequence>MVDIATSKQDNAVTVTDVYELLQFLNPDYLGGVVTSIDGCTSLEKQYHLRFFLRQLQPELPKFAGVHRHCSQVARHDLDTVMLTLHFVVGSVNSTNSRNET</sequence>
<dbReference type="AlphaFoldDB" id="A0A8J9YBH2"/>
<dbReference type="Proteomes" id="UP000838878">
    <property type="component" value="Chromosome 14"/>
</dbReference>
<evidence type="ECO:0000313" key="2">
    <source>
        <dbReference type="Proteomes" id="UP000838878"/>
    </source>
</evidence>
<accession>A0A8J9YBH2</accession>
<reference evidence="1" key="1">
    <citation type="submission" date="2021-12" db="EMBL/GenBank/DDBJ databases">
        <authorList>
            <person name="Martin H S."/>
        </authorList>
    </citation>
    <scope>NUCLEOTIDE SEQUENCE</scope>
</reference>
<keyword evidence="2" id="KW-1185">Reference proteome</keyword>
<dbReference type="EMBL" id="OV170234">
    <property type="protein sequence ID" value="CAH0720300.1"/>
    <property type="molecule type" value="Genomic_DNA"/>
</dbReference>
<name>A0A8J9YBH2_9NEOP</name>
<proteinExistence type="predicted"/>
<feature type="non-terminal residue" evidence="1">
    <location>
        <position position="101"/>
    </location>
</feature>
<evidence type="ECO:0000313" key="1">
    <source>
        <dbReference type="EMBL" id="CAH0720300.1"/>
    </source>
</evidence>